<evidence type="ECO:0000256" key="1">
    <source>
        <dbReference type="ARBA" id="ARBA00004127"/>
    </source>
</evidence>
<dbReference type="RefSeq" id="WP_215218336.1">
    <property type="nucleotide sequence ID" value="NZ_OU015430.1"/>
</dbReference>
<dbReference type="InterPro" id="IPR010652">
    <property type="entry name" value="DUF1232"/>
</dbReference>
<organism evidence="7 8">
    <name type="scientific">Novilysobacter luteus</name>
    <dbReference type="NCBI Taxonomy" id="2822368"/>
    <lineage>
        <taxon>Bacteria</taxon>
        <taxon>Pseudomonadati</taxon>
        <taxon>Pseudomonadota</taxon>
        <taxon>Gammaproteobacteria</taxon>
        <taxon>Lysobacterales</taxon>
        <taxon>Lysobacteraceae</taxon>
        <taxon>Novilysobacter</taxon>
    </lineage>
</organism>
<sequence length="128" mass="14035">MQFLRSLKARARELKQFTLVAYYAARDPRTPIVARVLALLVAAYALSPIDLIPDFIPVLGYLDDIVLVPLGLALVIRLLPDDVLASARQQAGRAADRPTSKWAAGVIVVVWLLVLAWLGHWLVGAIGR</sequence>
<feature type="transmembrane region" description="Helical" evidence="5">
    <location>
        <begin position="100"/>
        <end position="123"/>
    </location>
</feature>
<evidence type="ECO:0000256" key="5">
    <source>
        <dbReference type="SAM" id="Phobius"/>
    </source>
</evidence>
<evidence type="ECO:0000313" key="7">
    <source>
        <dbReference type="EMBL" id="CAG4974823.1"/>
    </source>
</evidence>
<keyword evidence="4 5" id="KW-0472">Membrane</keyword>
<proteinExistence type="predicted"/>
<feature type="transmembrane region" description="Helical" evidence="5">
    <location>
        <begin position="32"/>
        <end position="52"/>
    </location>
</feature>
<evidence type="ECO:0000313" key="8">
    <source>
        <dbReference type="Proteomes" id="UP000680116"/>
    </source>
</evidence>
<dbReference type="EMBL" id="OU015430">
    <property type="protein sequence ID" value="CAG4974823.1"/>
    <property type="molecule type" value="Genomic_DNA"/>
</dbReference>
<reference evidence="7 8" key="1">
    <citation type="submission" date="2021-04" db="EMBL/GenBank/DDBJ databases">
        <authorList>
            <person name="Rodrigo-Torres L."/>
            <person name="Arahal R. D."/>
            <person name="Lucena T."/>
        </authorList>
    </citation>
    <scope>NUCLEOTIDE SEQUENCE [LARGE SCALE GENOMIC DNA]</scope>
    <source>
        <strain evidence="7 8">CECT 30171</strain>
    </source>
</reference>
<keyword evidence="3 5" id="KW-1133">Transmembrane helix</keyword>
<accession>A0ABN7R2I3</accession>
<gene>
    <name evidence="7" type="ORF">LYB30171_01758</name>
</gene>
<evidence type="ECO:0000259" key="6">
    <source>
        <dbReference type="Pfam" id="PF06803"/>
    </source>
</evidence>
<feature type="domain" description="DUF1232" evidence="6">
    <location>
        <begin position="34"/>
        <end position="70"/>
    </location>
</feature>
<protein>
    <recommendedName>
        <fullName evidence="6">DUF1232 domain-containing protein</fullName>
    </recommendedName>
</protein>
<name>A0ABN7R2I3_9GAMM</name>
<evidence type="ECO:0000256" key="2">
    <source>
        <dbReference type="ARBA" id="ARBA00022692"/>
    </source>
</evidence>
<dbReference type="Proteomes" id="UP000680116">
    <property type="component" value="Chromosome"/>
</dbReference>
<evidence type="ECO:0000256" key="4">
    <source>
        <dbReference type="ARBA" id="ARBA00023136"/>
    </source>
</evidence>
<dbReference type="Pfam" id="PF06803">
    <property type="entry name" value="DUF1232"/>
    <property type="match status" value="1"/>
</dbReference>
<keyword evidence="8" id="KW-1185">Reference proteome</keyword>
<comment type="subcellular location">
    <subcellularLocation>
        <location evidence="1">Endomembrane system</location>
        <topology evidence="1">Multi-pass membrane protein</topology>
    </subcellularLocation>
</comment>
<evidence type="ECO:0000256" key="3">
    <source>
        <dbReference type="ARBA" id="ARBA00022989"/>
    </source>
</evidence>
<keyword evidence="2 5" id="KW-0812">Transmembrane</keyword>